<dbReference type="InterPro" id="IPR036278">
    <property type="entry name" value="Sialidase_sf"/>
</dbReference>
<evidence type="ECO:0000313" key="1">
    <source>
        <dbReference type="EMBL" id="TQM62507.1"/>
    </source>
</evidence>
<dbReference type="Proteomes" id="UP000316747">
    <property type="component" value="Unassembled WGS sequence"/>
</dbReference>
<organism evidence="1 2">
    <name type="scientific">Humibacillus xanthopallidus</name>
    <dbReference type="NCBI Taxonomy" id="412689"/>
    <lineage>
        <taxon>Bacteria</taxon>
        <taxon>Bacillati</taxon>
        <taxon>Actinomycetota</taxon>
        <taxon>Actinomycetes</taxon>
        <taxon>Micrococcales</taxon>
        <taxon>Intrasporangiaceae</taxon>
        <taxon>Humibacillus</taxon>
    </lineage>
</organism>
<keyword evidence="2" id="KW-1185">Reference proteome</keyword>
<reference evidence="1 2" key="1">
    <citation type="submission" date="2019-06" db="EMBL/GenBank/DDBJ databases">
        <title>Genome sequencing of plant associated microbes to promote plant fitness in Sorghum bicolor and Oryza sativa.</title>
        <authorList>
            <person name="Coleman-Derr D."/>
        </authorList>
    </citation>
    <scope>NUCLEOTIDE SEQUENCE [LARGE SCALE GENOMIC DNA]</scope>
    <source>
        <strain evidence="1 2">KV-663</strain>
    </source>
</reference>
<sequence>MESPEPAALAWTMPAPVSAGPAGLAVSAVVTQGQLQCVYQNASPTLGVAAAGTSDGSTWGTPTAYAHPSSSLEAPGNISAALFRGDIYCAAVSGYGPQPGPPIVAALSSSATVTTLPDPSDDPTGSPTLVTFGEELFCFYRGGSGRVWWTSTTDGQAWGPPVAVPGCRSASDPAALSFNGRLYVAGSSMATQAQLWTTSSPNGRSWRASSTACSVGGAPVPAAGPPGLAVFNGDLYCAVAANVGSGSLVFLSTGDGLAWSTPTTVPEADVLPPARPSLLAFGIALYWFLPGTQDGGPLAMCSVLD</sequence>
<dbReference type="AlphaFoldDB" id="A0A543HVZ2"/>
<comment type="caution">
    <text evidence="1">The sequence shown here is derived from an EMBL/GenBank/DDBJ whole genome shotgun (WGS) entry which is preliminary data.</text>
</comment>
<dbReference type="EMBL" id="VFPM01000002">
    <property type="protein sequence ID" value="TQM62507.1"/>
    <property type="molecule type" value="Genomic_DNA"/>
</dbReference>
<gene>
    <name evidence="1" type="ORF">FBY41_2541</name>
</gene>
<proteinExistence type="predicted"/>
<protein>
    <submittedName>
        <fullName evidence="1">Uncharacterized protein</fullName>
    </submittedName>
</protein>
<accession>A0A543HVZ2</accession>
<dbReference type="Gene3D" id="2.120.10.10">
    <property type="match status" value="1"/>
</dbReference>
<name>A0A543HVZ2_9MICO</name>
<evidence type="ECO:0000313" key="2">
    <source>
        <dbReference type="Proteomes" id="UP000316747"/>
    </source>
</evidence>
<dbReference type="SUPFAM" id="SSF50939">
    <property type="entry name" value="Sialidases"/>
    <property type="match status" value="1"/>
</dbReference>